<protein>
    <submittedName>
        <fullName evidence="7">Histone acetyltransferases subunit 3-domain-containing protein</fullName>
    </submittedName>
</protein>
<feature type="compositionally biased region" description="Polar residues" evidence="6">
    <location>
        <begin position="636"/>
        <end position="650"/>
    </location>
</feature>
<dbReference type="GO" id="GO:0016740">
    <property type="term" value="F:transferase activity"/>
    <property type="evidence" value="ECO:0007669"/>
    <property type="project" value="UniProtKB-KW"/>
</dbReference>
<dbReference type="GO" id="GO:0006357">
    <property type="term" value="P:regulation of transcription by RNA polymerase II"/>
    <property type="evidence" value="ECO:0007669"/>
    <property type="project" value="TreeGrafter"/>
</dbReference>
<keyword evidence="7" id="KW-0808">Transferase</keyword>
<comment type="subcellular location">
    <subcellularLocation>
        <location evidence="1">Nucleus</location>
    </subcellularLocation>
</comment>
<comment type="similarity">
    <text evidence="2">Belongs to the NGG1 family.</text>
</comment>
<evidence type="ECO:0000256" key="3">
    <source>
        <dbReference type="ARBA" id="ARBA00023015"/>
    </source>
</evidence>
<dbReference type="EMBL" id="JAGFBS010000013">
    <property type="protein sequence ID" value="KAG6375827.1"/>
    <property type="molecule type" value="Genomic_DNA"/>
</dbReference>
<dbReference type="GO" id="GO:0005634">
    <property type="term" value="C:nucleus"/>
    <property type="evidence" value="ECO:0007669"/>
    <property type="project" value="UniProtKB-SubCell"/>
</dbReference>
<feature type="compositionally biased region" description="Basic and acidic residues" evidence="6">
    <location>
        <begin position="125"/>
        <end position="147"/>
    </location>
</feature>
<keyword evidence="8" id="KW-1185">Reference proteome</keyword>
<dbReference type="GO" id="GO:0000124">
    <property type="term" value="C:SAGA complex"/>
    <property type="evidence" value="ECO:0007669"/>
    <property type="project" value="TreeGrafter"/>
</dbReference>
<evidence type="ECO:0000256" key="6">
    <source>
        <dbReference type="SAM" id="MobiDB-lite"/>
    </source>
</evidence>
<organism evidence="7 8">
    <name type="scientific">Boletus reticuloceps</name>
    <dbReference type="NCBI Taxonomy" id="495285"/>
    <lineage>
        <taxon>Eukaryota</taxon>
        <taxon>Fungi</taxon>
        <taxon>Dikarya</taxon>
        <taxon>Basidiomycota</taxon>
        <taxon>Agaricomycotina</taxon>
        <taxon>Agaricomycetes</taxon>
        <taxon>Agaricomycetidae</taxon>
        <taxon>Boletales</taxon>
        <taxon>Boletineae</taxon>
        <taxon>Boletaceae</taxon>
        <taxon>Boletoideae</taxon>
        <taxon>Boletus</taxon>
    </lineage>
</organism>
<evidence type="ECO:0000313" key="7">
    <source>
        <dbReference type="EMBL" id="KAG6375827.1"/>
    </source>
</evidence>
<dbReference type="PANTHER" id="PTHR13556:SF2">
    <property type="entry name" value="TRANSCRIPTIONAL ADAPTER 3"/>
    <property type="match status" value="1"/>
</dbReference>
<evidence type="ECO:0000256" key="1">
    <source>
        <dbReference type="ARBA" id="ARBA00004123"/>
    </source>
</evidence>
<evidence type="ECO:0000313" key="8">
    <source>
        <dbReference type="Proteomes" id="UP000683000"/>
    </source>
</evidence>
<dbReference type="Pfam" id="PF10198">
    <property type="entry name" value="Ada3"/>
    <property type="match status" value="1"/>
</dbReference>
<dbReference type="GO" id="GO:0003713">
    <property type="term" value="F:transcription coactivator activity"/>
    <property type="evidence" value="ECO:0007669"/>
    <property type="project" value="TreeGrafter"/>
</dbReference>
<dbReference type="InterPro" id="IPR019340">
    <property type="entry name" value="Histone_AcTrfase_su3"/>
</dbReference>
<dbReference type="Proteomes" id="UP000683000">
    <property type="component" value="Unassembled WGS sequence"/>
</dbReference>
<evidence type="ECO:0000256" key="4">
    <source>
        <dbReference type="ARBA" id="ARBA00023163"/>
    </source>
</evidence>
<feature type="region of interest" description="Disordered" evidence="6">
    <location>
        <begin position="629"/>
        <end position="656"/>
    </location>
</feature>
<keyword evidence="4" id="KW-0804">Transcription</keyword>
<keyword evidence="3" id="KW-0805">Transcription regulation</keyword>
<evidence type="ECO:0000256" key="5">
    <source>
        <dbReference type="ARBA" id="ARBA00023242"/>
    </source>
</evidence>
<dbReference type="AlphaFoldDB" id="A0A8I2YQZ5"/>
<gene>
    <name evidence="7" type="ORF">JVT61DRAFT_2685</name>
</gene>
<feature type="region of interest" description="Disordered" evidence="6">
    <location>
        <begin position="527"/>
        <end position="555"/>
    </location>
</feature>
<keyword evidence="5" id="KW-0539">Nucleus</keyword>
<reference evidence="7" key="1">
    <citation type="submission" date="2021-03" db="EMBL/GenBank/DDBJ databases">
        <title>Evolutionary innovations through gain and loss of genes in the ectomycorrhizal Boletales.</title>
        <authorList>
            <person name="Wu G."/>
            <person name="Miyauchi S."/>
            <person name="Morin E."/>
            <person name="Yang Z.-L."/>
            <person name="Xu J."/>
            <person name="Martin F.M."/>
        </authorList>
    </citation>
    <scope>NUCLEOTIDE SEQUENCE</scope>
    <source>
        <strain evidence="7">BR01</strain>
    </source>
</reference>
<accession>A0A8I2YQZ5</accession>
<dbReference type="OrthoDB" id="1232at2759"/>
<proteinExistence type="inferred from homology"/>
<dbReference type="PANTHER" id="PTHR13556">
    <property type="entry name" value="TRANSCRIPTIONAL ADAPTER 3-RELATED"/>
    <property type="match status" value="1"/>
</dbReference>
<feature type="region of interest" description="Disordered" evidence="6">
    <location>
        <begin position="358"/>
        <end position="384"/>
    </location>
</feature>
<comment type="caution">
    <text evidence="7">The sequence shown here is derived from an EMBL/GenBank/DDBJ whole genome shotgun (WGS) entry which is preliminary data.</text>
</comment>
<evidence type="ECO:0000256" key="2">
    <source>
        <dbReference type="ARBA" id="ARBA00005330"/>
    </source>
</evidence>
<sequence>MCVYYIISDQTIDAHDTLAEPSRRYALLTRNRLALRLQLLLLVASDVPLAPRVPTGPRRPAMSSKLQPYTLPSVARSSLFKNQPDAVPSIDELESLHSELQLLRQKTLERAKKAGDDLKTIEESMRRAREKVKGKAKAMDRVNRERGFTPLLDADEQGYPTVTINGSVKARPPSTPASVSSVKGSQDPRRPLPADFKQKKKKRKREDDSDLDDTAKSIKTVPTVHAPSTLPPKPKVVGSASNHSLHLPDFTVPPPVQLSPARPPIPLAPVPGPSQPTDVMEDFSKLKQPSQIPVNTFYTSIEPWIRGIKEEDIGFLEFMGDEVEPYIMPKLGRHYLDVWEEMDTEMYGAPLPGLAPQRAGDGVPLPKWDPSTLAESDLSAEGRSHGPLTERLISALLPIQDAASSWKGVKAAEDAMEGRPGGTGAAAARREKVNVADLEDRIQDTMRFHGLLGEPPDYTARVDDPIATALRHAQSELRTVVAINKTRKERLSRIAKDRLGYQEYLELRDTLDKSIVALYGKLQKKDAPKLSKKKKKGPEVNGNVNGGSATVELPKPPPSALGLGPDDDLHLMVPDQLKQLVETRRQWVATVGGIFEEKERTCSGRIWGLPKTSIYEGLEEAIKRDAQKSLELNGVDSGSRTTTHQNTTQGDEMDVG</sequence>
<name>A0A8I2YQZ5_9AGAM</name>
<feature type="region of interest" description="Disordered" evidence="6">
    <location>
        <begin position="125"/>
        <end position="252"/>
    </location>
</feature>